<dbReference type="AlphaFoldDB" id="A0A8D9BZQ0"/>
<accession>A0A8D9BZQ0</accession>
<keyword evidence="1" id="KW-0812">Transmembrane</keyword>
<feature type="transmembrane region" description="Helical" evidence="1">
    <location>
        <begin position="49"/>
        <end position="72"/>
    </location>
</feature>
<keyword evidence="1" id="KW-1133">Transmembrane helix</keyword>
<evidence type="ECO:0000256" key="1">
    <source>
        <dbReference type="SAM" id="Phobius"/>
    </source>
</evidence>
<organism evidence="2">
    <name type="scientific">Cacopsylla melanoneura</name>
    <dbReference type="NCBI Taxonomy" id="428564"/>
    <lineage>
        <taxon>Eukaryota</taxon>
        <taxon>Metazoa</taxon>
        <taxon>Ecdysozoa</taxon>
        <taxon>Arthropoda</taxon>
        <taxon>Hexapoda</taxon>
        <taxon>Insecta</taxon>
        <taxon>Pterygota</taxon>
        <taxon>Neoptera</taxon>
        <taxon>Paraneoptera</taxon>
        <taxon>Hemiptera</taxon>
        <taxon>Sternorrhyncha</taxon>
        <taxon>Psylloidea</taxon>
        <taxon>Psyllidae</taxon>
        <taxon>Psyllinae</taxon>
        <taxon>Cacopsylla</taxon>
    </lineage>
</organism>
<name>A0A8D9BZQ0_9HEMI</name>
<keyword evidence="1" id="KW-0472">Membrane</keyword>
<feature type="transmembrane region" description="Helical" evidence="1">
    <location>
        <begin position="84"/>
        <end position="103"/>
    </location>
</feature>
<evidence type="ECO:0000313" key="2">
    <source>
        <dbReference type="EMBL" id="CAG6792182.1"/>
    </source>
</evidence>
<protein>
    <submittedName>
        <fullName evidence="2">Uncharacterized protein</fullName>
    </submittedName>
</protein>
<sequence length="105" mass="12360">MAIVFFFVLCNKPKTPRWNCPVAGAMFFLVLILEQKDLSTIIPEKNSNACLYLVFVFFNVFFFRLFCLHFFLLKISKFSISFQMRRVVLFNPGLVVLFVFLLTRS</sequence>
<proteinExistence type="predicted"/>
<dbReference type="EMBL" id="HBUF01680157">
    <property type="protein sequence ID" value="CAG6792182.1"/>
    <property type="molecule type" value="Transcribed_RNA"/>
</dbReference>
<reference evidence="2" key="1">
    <citation type="submission" date="2021-05" db="EMBL/GenBank/DDBJ databases">
        <authorList>
            <person name="Alioto T."/>
            <person name="Alioto T."/>
            <person name="Gomez Garrido J."/>
        </authorList>
    </citation>
    <scope>NUCLEOTIDE SEQUENCE</scope>
</reference>